<gene>
    <name evidence="1" type="ORF">CLOSTHATH_03290</name>
</gene>
<dbReference type="HOGENOM" id="CLU_3226324_0_0_9"/>
<accession>D3AI50</accession>
<dbReference type="EMBL" id="ACIO01000260">
    <property type="protein sequence ID" value="EFC98511.1"/>
    <property type="molecule type" value="Genomic_DNA"/>
</dbReference>
<dbReference type="AlphaFoldDB" id="D3AI50"/>
<organism evidence="1 2">
    <name type="scientific">Hungatella hathewayi DSM 13479</name>
    <dbReference type="NCBI Taxonomy" id="566550"/>
    <lineage>
        <taxon>Bacteria</taxon>
        <taxon>Bacillati</taxon>
        <taxon>Bacillota</taxon>
        <taxon>Clostridia</taxon>
        <taxon>Lachnospirales</taxon>
        <taxon>Lachnospiraceae</taxon>
        <taxon>Hungatella</taxon>
    </lineage>
</organism>
<proteinExistence type="predicted"/>
<protein>
    <submittedName>
        <fullName evidence="1">Uncharacterized protein</fullName>
    </submittedName>
</protein>
<name>D3AI50_9FIRM</name>
<reference evidence="1 2" key="1">
    <citation type="submission" date="2010-01" db="EMBL/GenBank/DDBJ databases">
        <authorList>
            <person name="Weinstock G."/>
            <person name="Sodergren E."/>
            <person name="Clifton S."/>
            <person name="Fulton L."/>
            <person name="Fulton B."/>
            <person name="Courtney L."/>
            <person name="Fronick C."/>
            <person name="Harrison M."/>
            <person name="Strong C."/>
            <person name="Farmer C."/>
            <person name="Delahaunty K."/>
            <person name="Markovic C."/>
            <person name="Hall O."/>
            <person name="Minx P."/>
            <person name="Tomlinson C."/>
            <person name="Mitreva M."/>
            <person name="Nelson J."/>
            <person name="Hou S."/>
            <person name="Wollam A."/>
            <person name="Pepin K.H."/>
            <person name="Johnson M."/>
            <person name="Bhonagiri V."/>
            <person name="Nash W.E."/>
            <person name="Warren W."/>
            <person name="Chinwalla A."/>
            <person name="Mardis E.R."/>
            <person name="Wilson R.K."/>
        </authorList>
    </citation>
    <scope>NUCLEOTIDE SEQUENCE [LARGE SCALE GENOMIC DNA]</scope>
    <source>
        <strain evidence="1 2">DSM 13479</strain>
    </source>
</reference>
<sequence>MGAPEFENDFYFYIITISRFLSRDQFFRILMTAEKQGGEAGLIP</sequence>
<feature type="non-terminal residue" evidence="1">
    <location>
        <position position="44"/>
    </location>
</feature>
<dbReference type="Proteomes" id="UP000004968">
    <property type="component" value="Unassembled WGS sequence"/>
</dbReference>
<evidence type="ECO:0000313" key="1">
    <source>
        <dbReference type="EMBL" id="EFC98511.1"/>
    </source>
</evidence>
<comment type="caution">
    <text evidence="1">The sequence shown here is derived from an EMBL/GenBank/DDBJ whole genome shotgun (WGS) entry which is preliminary data.</text>
</comment>
<evidence type="ECO:0000313" key="2">
    <source>
        <dbReference type="Proteomes" id="UP000004968"/>
    </source>
</evidence>